<sequence>MRRIPATLLAILTGIFILAAAGTAYLYSLSEDPLFLIEIVLIFLLYLMACRFSSYNLEWSEIISARKFAYWLIMSVFFIAIAVCIGVLMAVAPAGIMLIICIEIFFILAALRIFFLRVGMMTVY</sequence>
<evidence type="ECO:0000313" key="3">
    <source>
        <dbReference type="Proteomes" id="UP000752814"/>
    </source>
</evidence>
<comment type="caution">
    <text evidence="2">The sequence shown here is derived from an EMBL/GenBank/DDBJ whole genome shotgun (WGS) entry which is preliminary data.</text>
</comment>
<dbReference type="Proteomes" id="UP000752814">
    <property type="component" value="Unassembled WGS sequence"/>
</dbReference>
<proteinExistence type="predicted"/>
<dbReference type="EMBL" id="LVVT01000021">
    <property type="protein sequence ID" value="TQS81886.1"/>
    <property type="molecule type" value="Genomic_DNA"/>
</dbReference>
<keyword evidence="1" id="KW-0812">Transmembrane</keyword>
<feature type="transmembrane region" description="Helical" evidence="1">
    <location>
        <begin position="96"/>
        <end position="115"/>
    </location>
</feature>
<gene>
    <name evidence="2" type="ORF">A3207_08315</name>
</gene>
<protein>
    <submittedName>
        <fullName evidence="2">Uncharacterized protein</fullName>
    </submittedName>
</protein>
<accession>A0A8J8PFA2</accession>
<dbReference type="GeneID" id="41323582"/>
<dbReference type="AlphaFoldDB" id="A0A8J8PFA2"/>
<organism evidence="2 3">
    <name type="scientific">Candidatus Methanomassiliicoccus intestinalis</name>
    <dbReference type="NCBI Taxonomy" id="1406512"/>
    <lineage>
        <taxon>Archaea</taxon>
        <taxon>Methanobacteriati</taxon>
        <taxon>Thermoplasmatota</taxon>
        <taxon>Thermoplasmata</taxon>
        <taxon>Methanomassiliicoccales</taxon>
        <taxon>Methanomassiliicoccaceae</taxon>
        <taxon>Methanomassiliicoccus</taxon>
    </lineage>
</organism>
<dbReference type="RefSeq" id="WP_020449050.1">
    <property type="nucleotide sequence ID" value="NZ_CAYAXV010000004.1"/>
</dbReference>
<name>A0A8J8PFA2_9ARCH</name>
<evidence type="ECO:0000256" key="1">
    <source>
        <dbReference type="SAM" id="Phobius"/>
    </source>
</evidence>
<feature type="transmembrane region" description="Helical" evidence="1">
    <location>
        <begin position="69"/>
        <end position="90"/>
    </location>
</feature>
<keyword evidence="1" id="KW-1133">Transmembrane helix</keyword>
<feature type="transmembrane region" description="Helical" evidence="1">
    <location>
        <begin position="34"/>
        <end position="57"/>
    </location>
</feature>
<feature type="transmembrane region" description="Helical" evidence="1">
    <location>
        <begin position="7"/>
        <end position="28"/>
    </location>
</feature>
<keyword evidence="1" id="KW-0472">Membrane</keyword>
<evidence type="ECO:0000313" key="2">
    <source>
        <dbReference type="EMBL" id="TQS81886.1"/>
    </source>
</evidence>
<reference evidence="2" key="1">
    <citation type="submission" date="2016-03" db="EMBL/GenBank/DDBJ databases">
        <authorList>
            <person name="Borrel G."/>
            <person name="Mccann A."/>
            <person name="O'Toole P.W."/>
        </authorList>
    </citation>
    <scope>NUCLEOTIDE SEQUENCE</scope>
    <source>
        <strain evidence="2">183</strain>
    </source>
</reference>